<keyword evidence="2" id="KW-0732">Signal</keyword>
<feature type="region of interest" description="Disordered" evidence="6">
    <location>
        <begin position="550"/>
        <end position="587"/>
    </location>
</feature>
<protein>
    <submittedName>
        <fullName evidence="9">Glycosyl hydrolase</fullName>
    </submittedName>
</protein>
<dbReference type="EMBL" id="ML742382">
    <property type="protein sequence ID" value="KAE8145138.1"/>
    <property type="molecule type" value="Genomic_DNA"/>
</dbReference>
<evidence type="ECO:0000259" key="8">
    <source>
        <dbReference type="Pfam" id="PF08244"/>
    </source>
</evidence>
<evidence type="ECO:0000256" key="3">
    <source>
        <dbReference type="ARBA" id="ARBA00022801"/>
    </source>
</evidence>
<feature type="compositionally biased region" description="Basic and acidic residues" evidence="6">
    <location>
        <begin position="554"/>
        <end position="572"/>
    </location>
</feature>
<dbReference type="Proteomes" id="UP000325780">
    <property type="component" value="Unassembled WGS sequence"/>
</dbReference>
<keyword evidence="10" id="KW-1185">Reference proteome</keyword>
<evidence type="ECO:0000256" key="5">
    <source>
        <dbReference type="RuleBase" id="RU362110"/>
    </source>
</evidence>
<dbReference type="InterPro" id="IPR013189">
    <property type="entry name" value="Glyco_hydro_32_C"/>
</dbReference>
<evidence type="ECO:0000256" key="2">
    <source>
        <dbReference type="ARBA" id="ARBA00022729"/>
    </source>
</evidence>
<dbReference type="InterPro" id="IPR023296">
    <property type="entry name" value="Glyco_hydro_beta-prop_sf"/>
</dbReference>
<organism evidence="9 10">
    <name type="scientific">Aspergillus avenaceus</name>
    <dbReference type="NCBI Taxonomy" id="36643"/>
    <lineage>
        <taxon>Eukaryota</taxon>
        <taxon>Fungi</taxon>
        <taxon>Dikarya</taxon>
        <taxon>Ascomycota</taxon>
        <taxon>Pezizomycotina</taxon>
        <taxon>Eurotiomycetes</taxon>
        <taxon>Eurotiomycetidae</taxon>
        <taxon>Eurotiales</taxon>
        <taxon>Aspergillaceae</taxon>
        <taxon>Aspergillus</taxon>
        <taxon>Aspergillus subgen. Circumdati</taxon>
    </lineage>
</organism>
<dbReference type="GO" id="GO:0004575">
    <property type="term" value="F:sucrose alpha-glucosidase activity"/>
    <property type="evidence" value="ECO:0007669"/>
    <property type="project" value="TreeGrafter"/>
</dbReference>
<dbReference type="Pfam" id="PF00251">
    <property type="entry name" value="Glyco_hydro_32N"/>
    <property type="match status" value="1"/>
</dbReference>
<dbReference type="Pfam" id="PF08244">
    <property type="entry name" value="Glyco_hydro_32C"/>
    <property type="match status" value="1"/>
</dbReference>
<name>A0A5N6TFJ1_ASPAV</name>
<dbReference type="OrthoDB" id="202537at2759"/>
<keyword evidence="3 5" id="KW-0378">Hydrolase</keyword>
<dbReference type="PANTHER" id="PTHR42800">
    <property type="entry name" value="EXOINULINASE INUD (AFU_ORTHOLOGUE AFUA_5G00480)"/>
    <property type="match status" value="1"/>
</dbReference>
<dbReference type="PANTHER" id="PTHR42800:SF3">
    <property type="entry name" value="GLYCOSYL HYDROLASE FAMILY 32 N-TERMINAL DOMAIN-CONTAINING PROTEIN"/>
    <property type="match status" value="1"/>
</dbReference>
<dbReference type="Gene3D" id="2.60.120.560">
    <property type="entry name" value="Exo-inulinase, domain 1"/>
    <property type="match status" value="1"/>
</dbReference>
<dbReference type="InterPro" id="IPR013320">
    <property type="entry name" value="ConA-like_dom_sf"/>
</dbReference>
<evidence type="ECO:0000256" key="6">
    <source>
        <dbReference type="SAM" id="MobiDB-lite"/>
    </source>
</evidence>
<keyword evidence="4 5" id="KW-0326">Glycosidase</keyword>
<comment type="similarity">
    <text evidence="1 5">Belongs to the glycosyl hydrolase 32 family.</text>
</comment>
<evidence type="ECO:0000256" key="1">
    <source>
        <dbReference type="ARBA" id="ARBA00009902"/>
    </source>
</evidence>
<dbReference type="InterPro" id="IPR013148">
    <property type="entry name" value="Glyco_hydro_32_N"/>
</dbReference>
<sequence>MRLPSAAEVLAARQVISPGAIDYTAPPPDLTTLPEGSLFETWRPRIHVLPPNGQIGDPCAHYSDPATGLFHVGFLHNGTGIAAVYTDDLVHYRDVNPNGDYVIVAGGANDPLGVFDGSVIPSGVDGQPTLLYTSVSALPIHWTLPYTPGSETQSLAVTYNEGHNFTKLDLPPVIPSPAPDLDVTAFRDPFVFQNGRLDDAAGSTPGTWYATISGGIHDVGPGFFLYRNVGTGFTDWEYLGEWWQEPLNSTWGNGDWAKVFGYNWETGNAVSLDETGYNVNGETFLTFGVEGSYVPIQPSVSSVHAQLWAAGDVGRDSAGNVAFTPTMAGVLDWGSSAYAGAGKVIPSDSQASQRSGAPDRFLSYIWLTGDVFGGVTGFPSAQQSWQNSLLLPRELSVDRIFNVVNNELAQEADAWRVEDKGNGCAELVTLGINIARETLDAAKATVGWREDERTISTAGTVPFDRSPETRFFVLEAELSFPRSARNSGTQAGFQILASELESTTIFYQFSNESIIIDRSNTTAAGLTTSGFDASPESGRLRLFDLSNECGPSSDKGHASDKDKDSSKDKQSEGHSGSSKKKDGHRFSAENVETDEIETLALTIVVDNSILEVYANSRFALSTYVRPWYHNSTDIRFFHNGVGSVSFSDVNVYDGLYDAYPERDL</sequence>
<dbReference type="SUPFAM" id="SSF49899">
    <property type="entry name" value="Concanavalin A-like lectins/glucanases"/>
    <property type="match status" value="1"/>
</dbReference>
<evidence type="ECO:0000256" key="4">
    <source>
        <dbReference type="ARBA" id="ARBA00023295"/>
    </source>
</evidence>
<dbReference type="SUPFAM" id="SSF75005">
    <property type="entry name" value="Arabinanase/levansucrase/invertase"/>
    <property type="match status" value="1"/>
</dbReference>
<reference evidence="9 10" key="1">
    <citation type="submission" date="2019-04" db="EMBL/GenBank/DDBJ databases">
        <title>Friends and foes A comparative genomics study of 23 Aspergillus species from section Flavi.</title>
        <authorList>
            <consortium name="DOE Joint Genome Institute"/>
            <person name="Kjaerbolling I."/>
            <person name="Vesth T."/>
            <person name="Frisvad J.C."/>
            <person name="Nybo J.L."/>
            <person name="Theobald S."/>
            <person name="Kildgaard S."/>
            <person name="Isbrandt T."/>
            <person name="Kuo A."/>
            <person name="Sato A."/>
            <person name="Lyhne E.K."/>
            <person name="Kogle M.E."/>
            <person name="Wiebenga A."/>
            <person name="Kun R.S."/>
            <person name="Lubbers R.J."/>
            <person name="Makela M.R."/>
            <person name="Barry K."/>
            <person name="Chovatia M."/>
            <person name="Clum A."/>
            <person name="Daum C."/>
            <person name="Haridas S."/>
            <person name="He G."/>
            <person name="LaButti K."/>
            <person name="Lipzen A."/>
            <person name="Mondo S."/>
            <person name="Riley R."/>
            <person name="Salamov A."/>
            <person name="Simmons B.A."/>
            <person name="Magnuson J.K."/>
            <person name="Henrissat B."/>
            <person name="Mortensen U.H."/>
            <person name="Larsen T.O."/>
            <person name="Devries R.P."/>
            <person name="Grigoriev I.V."/>
            <person name="Machida M."/>
            <person name="Baker S.E."/>
            <person name="Andersen M.R."/>
        </authorList>
    </citation>
    <scope>NUCLEOTIDE SEQUENCE [LARGE SCALE GENOMIC DNA]</scope>
    <source>
        <strain evidence="9 10">IBT 18842</strain>
    </source>
</reference>
<dbReference type="Gene3D" id="2.115.10.20">
    <property type="entry name" value="Glycosyl hydrolase domain, family 43"/>
    <property type="match status" value="1"/>
</dbReference>
<evidence type="ECO:0000313" key="10">
    <source>
        <dbReference type="Proteomes" id="UP000325780"/>
    </source>
</evidence>
<dbReference type="SMART" id="SM00640">
    <property type="entry name" value="Glyco_32"/>
    <property type="match status" value="1"/>
</dbReference>
<gene>
    <name evidence="9" type="ORF">BDV25DRAFT_144939</name>
</gene>
<accession>A0A5N6TFJ1</accession>
<dbReference type="AlphaFoldDB" id="A0A5N6TFJ1"/>
<feature type="domain" description="Glycosyl hydrolase family 32 N-terminal" evidence="7">
    <location>
        <begin position="83"/>
        <end position="343"/>
    </location>
</feature>
<dbReference type="InterPro" id="IPR001362">
    <property type="entry name" value="Glyco_hydro_32"/>
</dbReference>
<evidence type="ECO:0000259" key="7">
    <source>
        <dbReference type="Pfam" id="PF00251"/>
    </source>
</evidence>
<dbReference type="CDD" id="cd18621">
    <property type="entry name" value="GH32_XdINV-like"/>
    <property type="match status" value="1"/>
</dbReference>
<evidence type="ECO:0000313" key="9">
    <source>
        <dbReference type="EMBL" id="KAE8145138.1"/>
    </source>
</evidence>
<feature type="domain" description="Glycosyl hydrolase family 32 C-terminal" evidence="8">
    <location>
        <begin position="462"/>
        <end position="653"/>
    </location>
</feature>
<dbReference type="GO" id="GO:0005737">
    <property type="term" value="C:cytoplasm"/>
    <property type="evidence" value="ECO:0007669"/>
    <property type="project" value="TreeGrafter"/>
</dbReference>
<proteinExistence type="inferred from homology"/>
<dbReference type="GO" id="GO:0005987">
    <property type="term" value="P:sucrose catabolic process"/>
    <property type="evidence" value="ECO:0007669"/>
    <property type="project" value="TreeGrafter"/>
</dbReference>